<organism evidence="1 2">
    <name type="scientific">Candidatus Thiomargarita nelsonii</name>
    <dbReference type="NCBI Taxonomy" id="1003181"/>
    <lineage>
        <taxon>Bacteria</taxon>
        <taxon>Pseudomonadati</taxon>
        <taxon>Pseudomonadota</taxon>
        <taxon>Gammaproteobacteria</taxon>
        <taxon>Thiotrichales</taxon>
        <taxon>Thiotrichaceae</taxon>
        <taxon>Thiomargarita</taxon>
    </lineage>
</organism>
<dbReference type="EMBL" id="LUTY01000376">
    <property type="protein sequence ID" value="OAD23424.1"/>
    <property type="molecule type" value="Genomic_DNA"/>
</dbReference>
<evidence type="ECO:0000313" key="2">
    <source>
        <dbReference type="Proteomes" id="UP000076962"/>
    </source>
</evidence>
<keyword evidence="2" id="KW-1185">Reference proteome</keyword>
<protein>
    <submittedName>
        <fullName evidence="1">Uncharacterized protein</fullName>
    </submittedName>
</protein>
<name>A0A176S675_9GAMM</name>
<reference evidence="1 2" key="1">
    <citation type="submission" date="2016-05" db="EMBL/GenBank/DDBJ databases">
        <title>Single-cell genome of chain-forming Candidatus Thiomargarita nelsonii and comparison to other large sulfur-oxidizing bacteria.</title>
        <authorList>
            <person name="Winkel M."/>
            <person name="Salman V."/>
            <person name="Woyke T."/>
            <person name="Schulz-Vogt H."/>
            <person name="Richter M."/>
            <person name="Flood B."/>
            <person name="Bailey J."/>
            <person name="Amann R."/>
            <person name="Mussmann M."/>
        </authorList>
    </citation>
    <scope>NUCLEOTIDE SEQUENCE [LARGE SCALE GENOMIC DNA]</scope>
    <source>
        <strain evidence="1 2">THI036</strain>
    </source>
</reference>
<dbReference type="AlphaFoldDB" id="A0A176S675"/>
<gene>
    <name evidence="1" type="ORF">THIOM_000747</name>
</gene>
<accession>A0A176S675</accession>
<comment type="caution">
    <text evidence="1">The sequence shown here is derived from an EMBL/GenBank/DDBJ whole genome shotgun (WGS) entry which is preliminary data.</text>
</comment>
<dbReference type="Proteomes" id="UP000076962">
    <property type="component" value="Unassembled WGS sequence"/>
</dbReference>
<evidence type="ECO:0000313" key="1">
    <source>
        <dbReference type="EMBL" id="OAD23424.1"/>
    </source>
</evidence>
<proteinExistence type="predicted"/>
<sequence length="65" mass="7473">MALNILMVSVLLGVQDLSWTPLNCKENLKYVNQSSSIYTTHGYCWRSRTVAKIIICNTKTIRRLL</sequence>